<keyword evidence="11" id="KW-1133">Transmembrane helix</keyword>
<evidence type="ECO:0000256" key="11">
    <source>
        <dbReference type="SAM" id="Phobius"/>
    </source>
</evidence>
<feature type="binding site" evidence="8">
    <location>
        <position position="285"/>
    </location>
    <ligand>
        <name>substrate</name>
    </ligand>
</feature>
<evidence type="ECO:0000256" key="5">
    <source>
        <dbReference type="ARBA" id="ARBA00022984"/>
    </source>
</evidence>
<keyword evidence="3" id="KW-0378">Hydrolase</keyword>
<dbReference type="OrthoDB" id="3663940at2"/>
<dbReference type="EMBL" id="PVUE01000022">
    <property type="protein sequence ID" value="PRZ35233.1"/>
    <property type="molecule type" value="Genomic_DNA"/>
</dbReference>
<dbReference type="GO" id="GO:0071555">
    <property type="term" value="P:cell wall organization"/>
    <property type="evidence" value="ECO:0007669"/>
    <property type="project" value="UniProtKB-KW"/>
</dbReference>
<keyword evidence="11" id="KW-0472">Membrane</keyword>
<evidence type="ECO:0000256" key="10">
    <source>
        <dbReference type="SAM" id="MobiDB-lite"/>
    </source>
</evidence>
<reference evidence="14 15" key="1">
    <citation type="submission" date="2018-03" db="EMBL/GenBank/DDBJ databases">
        <title>Genomic Encyclopedia of Archaeal and Bacterial Type Strains, Phase II (KMG-II): from individual species to whole genera.</title>
        <authorList>
            <person name="Goeker M."/>
        </authorList>
    </citation>
    <scope>NUCLEOTIDE SEQUENCE [LARGE SCALE GENOMIC DNA]</scope>
    <source>
        <strain evidence="14 15">DSM 100065</strain>
    </source>
</reference>
<dbReference type="PRINTS" id="PR00725">
    <property type="entry name" value="DADACBPTASE1"/>
</dbReference>
<feature type="domain" description="Peptidase S11 D-alanyl-D-alanine carboxypeptidase A N-terminal" evidence="13">
    <location>
        <begin position="92"/>
        <end position="315"/>
    </location>
</feature>
<dbReference type="PANTHER" id="PTHR21581">
    <property type="entry name" value="D-ALANYL-D-ALANINE CARBOXYPEPTIDASE"/>
    <property type="match status" value="1"/>
</dbReference>
<keyword evidence="15" id="KW-1185">Reference proteome</keyword>
<dbReference type="RefSeq" id="WP_106350759.1">
    <property type="nucleotide sequence ID" value="NZ_PVUE01000022.1"/>
</dbReference>
<dbReference type="InterPro" id="IPR012338">
    <property type="entry name" value="Beta-lactam/transpept-like"/>
</dbReference>
<dbReference type="InterPro" id="IPR018044">
    <property type="entry name" value="Peptidase_S11"/>
</dbReference>
<evidence type="ECO:0000256" key="3">
    <source>
        <dbReference type="ARBA" id="ARBA00022801"/>
    </source>
</evidence>
<dbReference type="GO" id="GO:0006508">
    <property type="term" value="P:proteolysis"/>
    <property type="evidence" value="ECO:0007669"/>
    <property type="project" value="InterPro"/>
</dbReference>
<protein>
    <submittedName>
        <fullName evidence="14">D-alanyl-D-alanine carboxypeptidase (Penicillin-binding protein 5/6)</fullName>
    </submittedName>
</protein>
<dbReference type="PANTHER" id="PTHR21581:SF33">
    <property type="entry name" value="D-ALANYL-D-ALANINE CARBOXYPEPTIDASE DACB"/>
    <property type="match status" value="1"/>
</dbReference>
<feature type="transmembrane region" description="Helical" evidence="11">
    <location>
        <begin position="389"/>
        <end position="412"/>
    </location>
</feature>
<accession>A0A2T0ZFW7</accession>
<keyword evidence="4" id="KW-0133">Cell shape</keyword>
<evidence type="ECO:0000256" key="12">
    <source>
        <dbReference type="SAM" id="SignalP"/>
    </source>
</evidence>
<evidence type="ECO:0000256" key="8">
    <source>
        <dbReference type="PIRSR" id="PIRSR618044-2"/>
    </source>
</evidence>
<feature type="active site" description="Acyl-ester intermediate" evidence="7">
    <location>
        <position position="122"/>
    </location>
</feature>
<evidence type="ECO:0000256" key="9">
    <source>
        <dbReference type="RuleBase" id="RU004016"/>
    </source>
</evidence>
<feature type="signal peptide" evidence="12">
    <location>
        <begin position="1"/>
        <end position="34"/>
    </location>
</feature>
<dbReference type="GO" id="GO:0008360">
    <property type="term" value="P:regulation of cell shape"/>
    <property type="evidence" value="ECO:0007669"/>
    <property type="project" value="UniProtKB-KW"/>
</dbReference>
<keyword evidence="11" id="KW-0812">Transmembrane</keyword>
<gene>
    <name evidence="14" type="ORF">CLV47_12253</name>
</gene>
<evidence type="ECO:0000256" key="4">
    <source>
        <dbReference type="ARBA" id="ARBA00022960"/>
    </source>
</evidence>
<feature type="active site" evidence="7">
    <location>
        <position position="177"/>
    </location>
</feature>
<evidence type="ECO:0000256" key="1">
    <source>
        <dbReference type="ARBA" id="ARBA00007164"/>
    </source>
</evidence>
<dbReference type="Proteomes" id="UP000237752">
    <property type="component" value="Unassembled WGS sequence"/>
</dbReference>
<keyword evidence="14" id="KW-0645">Protease</keyword>
<dbReference type="GO" id="GO:0009252">
    <property type="term" value="P:peptidoglycan biosynthetic process"/>
    <property type="evidence" value="ECO:0007669"/>
    <property type="project" value="UniProtKB-KW"/>
</dbReference>
<dbReference type="Pfam" id="PF00768">
    <property type="entry name" value="Peptidase_S11"/>
    <property type="match status" value="1"/>
</dbReference>
<evidence type="ECO:0000256" key="6">
    <source>
        <dbReference type="ARBA" id="ARBA00023316"/>
    </source>
</evidence>
<dbReference type="Gene3D" id="3.40.710.10">
    <property type="entry name" value="DD-peptidase/beta-lactamase superfamily"/>
    <property type="match status" value="1"/>
</dbReference>
<name>A0A2T0ZFW7_9ACTN</name>
<feature type="region of interest" description="Disordered" evidence="10">
    <location>
        <begin position="356"/>
        <end position="384"/>
    </location>
</feature>
<evidence type="ECO:0000256" key="7">
    <source>
        <dbReference type="PIRSR" id="PIRSR618044-1"/>
    </source>
</evidence>
<keyword evidence="6" id="KW-0961">Cell wall biogenesis/degradation</keyword>
<evidence type="ECO:0000259" key="13">
    <source>
        <dbReference type="Pfam" id="PF00768"/>
    </source>
</evidence>
<feature type="region of interest" description="Disordered" evidence="10">
    <location>
        <begin position="30"/>
        <end position="88"/>
    </location>
</feature>
<sequence length="423" mass="43646">MFHRRAGRRPKAPRILATVATLGMLITGGPVASADPSSPPSPSIDASAPTPTAPYPAGPPQGFGPDGITIGGPGLDTRARVQAPGTPALPGGIDAKGWVIADATSGQILAAQDPHGRYYPASTLKLLTMTTLYPLLDPNQILTATHEDASVEGSRVGIVENGQYTVAQLWNALVLQSGNDAAQMLAEGAGGVSKSLSLMNAKAKELQAYDTIAGTVSGLDVSGQSSSPYDLCIFLREIISNPATLKIAGELTGQLPPVPPKYGPLNYSTQDKLLTHQYPGALGGKTGFTDAARHTFVGAAAQNGRTLIVSLMQAEQTPVQTWQQAAALLDWGFSTPATTSGLGKLVVPGEVSEQPASVSESIGSSAPALSDGAGTPVAETTPRSHGVPLWPAIPILVLLVGGAIWIAAPVHSKNKKKPKDRRH</sequence>
<dbReference type="InterPro" id="IPR001967">
    <property type="entry name" value="Peptidase_S11_N"/>
</dbReference>
<comment type="similarity">
    <text evidence="1 9">Belongs to the peptidase S11 family.</text>
</comment>
<dbReference type="GO" id="GO:0009002">
    <property type="term" value="F:serine-type D-Ala-D-Ala carboxypeptidase activity"/>
    <property type="evidence" value="ECO:0007669"/>
    <property type="project" value="InterPro"/>
</dbReference>
<evidence type="ECO:0000256" key="2">
    <source>
        <dbReference type="ARBA" id="ARBA00022729"/>
    </source>
</evidence>
<keyword evidence="2 12" id="KW-0732">Signal</keyword>
<keyword evidence="14" id="KW-0121">Carboxypeptidase</keyword>
<evidence type="ECO:0000313" key="14">
    <source>
        <dbReference type="EMBL" id="PRZ35233.1"/>
    </source>
</evidence>
<organism evidence="14 15">
    <name type="scientific">Antricoccus suffuscus</name>
    <dbReference type="NCBI Taxonomy" id="1629062"/>
    <lineage>
        <taxon>Bacteria</taxon>
        <taxon>Bacillati</taxon>
        <taxon>Actinomycetota</taxon>
        <taxon>Actinomycetes</taxon>
        <taxon>Geodermatophilales</taxon>
        <taxon>Antricoccaceae</taxon>
        <taxon>Antricoccus</taxon>
    </lineage>
</organism>
<feature type="active site" evidence="7">
    <location>
        <position position="125"/>
    </location>
</feature>
<keyword evidence="5" id="KW-0573">Peptidoglycan synthesis</keyword>
<proteinExistence type="inferred from homology"/>
<feature type="chain" id="PRO_5015765634" evidence="12">
    <location>
        <begin position="35"/>
        <end position="423"/>
    </location>
</feature>
<dbReference type="AlphaFoldDB" id="A0A2T0ZFW7"/>
<dbReference type="SUPFAM" id="SSF56601">
    <property type="entry name" value="beta-lactamase/transpeptidase-like"/>
    <property type="match status" value="1"/>
</dbReference>
<comment type="caution">
    <text evidence="14">The sequence shown here is derived from an EMBL/GenBank/DDBJ whole genome shotgun (WGS) entry which is preliminary data.</text>
</comment>
<evidence type="ECO:0000313" key="15">
    <source>
        <dbReference type="Proteomes" id="UP000237752"/>
    </source>
</evidence>